<feature type="domain" description="IrrE N-terminal-like" evidence="1">
    <location>
        <begin position="44"/>
        <end position="195"/>
    </location>
</feature>
<evidence type="ECO:0000313" key="3">
    <source>
        <dbReference type="Proteomes" id="UP000253772"/>
    </source>
</evidence>
<dbReference type="PANTHER" id="PTHR43236:SF2">
    <property type="entry name" value="BLL0069 PROTEIN"/>
    <property type="match status" value="1"/>
</dbReference>
<accession>A0A482ITD5</accession>
<evidence type="ECO:0000313" key="2">
    <source>
        <dbReference type="EMBL" id="QBP10090.1"/>
    </source>
</evidence>
<dbReference type="PANTHER" id="PTHR43236">
    <property type="entry name" value="ANTITOXIN HIGA1"/>
    <property type="match status" value="1"/>
</dbReference>
<protein>
    <submittedName>
        <fullName evidence="2">ImmA/IrrE family metallo-endopeptidase</fullName>
    </submittedName>
</protein>
<dbReference type="Gene3D" id="1.10.10.2910">
    <property type="match status" value="1"/>
</dbReference>
<dbReference type="EMBL" id="CP037900">
    <property type="protein sequence ID" value="QBP10090.1"/>
    <property type="molecule type" value="Genomic_DNA"/>
</dbReference>
<proteinExistence type="predicted"/>
<sequence>MVKAAAAPQILTVSDLGKYLESKFGYDMFADAPPIDVDHIASLLGIDVVESPTFNGTTAGSIDDDTVGLITLGKQGTATVWINPRQNSYEPRRRFTLAHEIGHFCLHRVDGRLEFVDDKSTMSRSESYWTRHESEANSFAADLLMPTKLVNAEGRPIIDAYKKDNDTTTMPLDRFVAQMAPRFHVSTMAMEYRVKNMLGKR</sequence>
<dbReference type="Pfam" id="PF06114">
    <property type="entry name" value="Peptidase_M78"/>
    <property type="match status" value="1"/>
</dbReference>
<dbReference type="Proteomes" id="UP000253772">
    <property type="component" value="Chromosome c1"/>
</dbReference>
<dbReference type="OrthoDB" id="9794834at2"/>
<gene>
    <name evidence="2" type="ORF">DDF84_010145</name>
</gene>
<name>A0A482ITD5_9BURK</name>
<reference evidence="2 3" key="1">
    <citation type="submission" date="2019-03" db="EMBL/GenBank/DDBJ databases">
        <title>Comparative insights into the high quality Complete genome sequence of highly metal resistant Cupriavidus metallidurans strain BS1 isolated from a gold-copper mine.</title>
        <authorList>
            <person name="Mazhar H.S."/>
            <person name="Rensing C."/>
        </authorList>
    </citation>
    <scope>NUCLEOTIDE SEQUENCE [LARGE SCALE GENOMIC DNA]</scope>
    <source>
        <strain evidence="2 3">BS1</strain>
    </source>
</reference>
<dbReference type="RefSeq" id="WP_111733383.1">
    <property type="nucleotide sequence ID" value="NZ_CP037900.1"/>
</dbReference>
<dbReference type="AlphaFoldDB" id="A0A482ITD5"/>
<dbReference type="InterPro" id="IPR010359">
    <property type="entry name" value="IrrE_HExxH"/>
</dbReference>
<dbReference type="InterPro" id="IPR052345">
    <property type="entry name" value="Rad_response_metalloprotease"/>
</dbReference>
<organism evidence="2 3">
    <name type="scientific">Cupriavidus metallidurans</name>
    <dbReference type="NCBI Taxonomy" id="119219"/>
    <lineage>
        <taxon>Bacteria</taxon>
        <taxon>Pseudomonadati</taxon>
        <taxon>Pseudomonadota</taxon>
        <taxon>Betaproteobacteria</taxon>
        <taxon>Burkholderiales</taxon>
        <taxon>Burkholderiaceae</taxon>
        <taxon>Cupriavidus</taxon>
    </lineage>
</organism>
<evidence type="ECO:0000259" key="1">
    <source>
        <dbReference type="Pfam" id="PF06114"/>
    </source>
</evidence>